<dbReference type="Gene3D" id="3.40.50.360">
    <property type="match status" value="1"/>
</dbReference>
<dbReference type="GO" id="GO:0010181">
    <property type="term" value="F:FMN binding"/>
    <property type="evidence" value="ECO:0007669"/>
    <property type="project" value="TreeGrafter"/>
</dbReference>
<dbReference type="RefSeq" id="WP_161139958.1">
    <property type="nucleotide sequence ID" value="NZ_SPKJ01000018.1"/>
</dbReference>
<dbReference type="AlphaFoldDB" id="A0A964T374"/>
<organism evidence="2 3">
    <name type="scientific">Propylenella binzhouense</name>
    <dbReference type="NCBI Taxonomy" id="2555902"/>
    <lineage>
        <taxon>Bacteria</taxon>
        <taxon>Pseudomonadati</taxon>
        <taxon>Pseudomonadota</taxon>
        <taxon>Alphaproteobacteria</taxon>
        <taxon>Hyphomicrobiales</taxon>
        <taxon>Propylenellaceae</taxon>
        <taxon>Propylenella</taxon>
    </lineage>
</organism>
<dbReference type="GO" id="GO:0005829">
    <property type="term" value="C:cytosol"/>
    <property type="evidence" value="ECO:0007669"/>
    <property type="project" value="TreeGrafter"/>
</dbReference>
<gene>
    <name evidence="2" type="ORF">E4O86_07770</name>
</gene>
<feature type="domain" description="NADPH-dependent FMN reductase-like" evidence="1">
    <location>
        <begin position="1"/>
        <end position="150"/>
    </location>
</feature>
<dbReference type="InterPro" id="IPR029039">
    <property type="entry name" value="Flavoprotein-like_sf"/>
</dbReference>
<reference evidence="2" key="1">
    <citation type="submission" date="2019-03" db="EMBL/GenBank/DDBJ databases">
        <title>Afifella sp. nov., isolated from activated sludge.</title>
        <authorList>
            <person name="Li Q."/>
            <person name="Liu Y."/>
        </authorList>
    </citation>
    <scope>NUCLEOTIDE SEQUENCE</scope>
    <source>
        <strain evidence="2">L72</strain>
    </source>
</reference>
<sequence>MDVLVIPGSLRSGSYNVRLASLAVKELALSGATVTRLSLADYPLPIYDGDLEAEKGVPEPARRLARHFLAHDAILIVSPEYNAGVSALVKNTIDWVSRVGMEPFRAAVFGLAAASPGGFGGLRGLISLRQSLELELGALVVPEQMLVPRAGAAFDADGAFVDPKMADRLRSMLRALLARAAAQKRI</sequence>
<evidence type="ECO:0000259" key="1">
    <source>
        <dbReference type="Pfam" id="PF03358"/>
    </source>
</evidence>
<accession>A0A964T374</accession>
<dbReference type="InterPro" id="IPR050712">
    <property type="entry name" value="NAD(P)H-dep_reductase"/>
</dbReference>
<keyword evidence="3" id="KW-1185">Reference proteome</keyword>
<dbReference type="GO" id="GO:0016491">
    <property type="term" value="F:oxidoreductase activity"/>
    <property type="evidence" value="ECO:0007669"/>
    <property type="project" value="InterPro"/>
</dbReference>
<dbReference type="EMBL" id="SPKJ01000018">
    <property type="protein sequence ID" value="MYZ47608.1"/>
    <property type="molecule type" value="Genomic_DNA"/>
</dbReference>
<dbReference type="PANTHER" id="PTHR30543">
    <property type="entry name" value="CHROMATE REDUCTASE"/>
    <property type="match status" value="1"/>
</dbReference>
<dbReference type="InterPro" id="IPR005025">
    <property type="entry name" value="FMN_Rdtase-like_dom"/>
</dbReference>
<evidence type="ECO:0000313" key="2">
    <source>
        <dbReference type="EMBL" id="MYZ47608.1"/>
    </source>
</evidence>
<evidence type="ECO:0000313" key="3">
    <source>
        <dbReference type="Proteomes" id="UP000773614"/>
    </source>
</evidence>
<name>A0A964T374_9HYPH</name>
<comment type="caution">
    <text evidence="2">The sequence shown here is derived from an EMBL/GenBank/DDBJ whole genome shotgun (WGS) entry which is preliminary data.</text>
</comment>
<dbReference type="Pfam" id="PF03358">
    <property type="entry name" value="FMN_red"/>
    <property type="match status" value="1"/>
</dbReference>
<dbReference type="SUPFAM" id="SSF52218">
    <property type="entry name" value="Flavoproteins"/>
    <property type="match status" value="1"/>
</dbReference>
<dbReference type="Proteomes" id="UP000773614">
    <property type="component" value="Unassembled WGS sequence"/>
</dbReference>
<dbReference type="OrthoDB" id="9812295at2"/>
<proteinExistence type="predicted"/>
<dbReference type="PANTHER" id="PTHR30543:SF21">
    <property type="entry name" value="NAD(P)H-DEPENDENT FMN REDUCTASE LOT6"/>
    <property type="match status" value="1"/>
</dbReference>
<protein>
    <submittedName>
        <fullName evidence="2">NADPH-dependent oxidoreductase</fullName>
    </submittedName>
</protein>